<evidence type="ECO:0000313" key="1">
    <source>
        <dbReference type="EMBL" id="MDQ9091180.1"/>
    </source>
</evidence>
<reference evidence="1 2" key="1">
    <citation type="submission" date="2023-08" db="EMBL/GenBank/DDBJ databases">
        <title>Pseudoalteromonas haloplanktis LL1 genome.</title>
        <authorList>
            <person name="Wu S."/>
        </authorList>
    </citation>
    <scope>NUCLEOTIDE SEQUENCE [LARGE SCALE GENOMIC DNA]</scope>
    <source>
        <strain evidence="1 2">LL1</strain>
    </source>
</reference>
<evidence type="ECO:0008006" key="3">
    <source>
        <dbReference type="Google" id="ProtNLM"/>
    </source>
</evidence>
<organism evidence="1 2">
    <name type="scientific">Pseudoalteromonas haloplanktis</name>
    <name type="common">Alteromonas haloplanktis</name>
    <dbReference type="NCBI Taxonomy" id="228"/>
    <lineage>
        <taxon>Bacteria</taxon>
        <taxon>Pseudomonadati</taxon>
        <taxon>Pseudomonadota</taxon>
        <taxon>Gammaproteobacteria</taxon>
        <taxon>Alteromonadales</taxon>
        <taxon>Pseudoalteromonadaceae</taxon>
        <taxon>Pseudoalteromonas</taxon>
    </lineage>
</organism>
<sequence length="69" mass="7871">MTHVVKNSTILTQYDITNLLRRFGGKNQQYVEIVDVQKNLQTINKYPLIKDVSSSVHTHALSQGRTKSN</sequence>
<dbReference type="RefSeq" id="WP_016708870.1">
    <property type="nucleotide sequence ID" value="NZ_JAVIFY010000003.1"/>
</dbReference>
<comment type="caution">
    <text evidence="1">The sequence shown here is derived from an EMBL/GenBank/DDBJ whole genome shotgun (WGS) entry which is preliminary data.</text>
</comment>
<evidence type="ECO:0000313" key="2">
    <source>
        <dbReference type="Proteomes" id="UP001226574"/>
    </source>
</evidence>
<gene>
    <name evidence="1" type="ORF">RC083_06190</name>
</gene>
<dbReference type="Proteomes" id="UP001226574">
    <property type="component" value="Unassembled WGS sequence"/>
</dbReference>
<dbReference type="Pfam" id="PF10945">
    <property type="entry name" value="CBP_BcsR"/>
    <property type="match status" value="1"/>
</dbReference>
<protein>
    <recommendedName>
        <fullName evidence="3">Orphan protein</fullName>
    </recommendedName>
</protein>
<proteinExistence type="predicted"/>
<dbReference type="InterPro" id="IPR024487">
    <property type="entry name" value="CBP_BcsR"/>
</dbReference>
<keyword evidence="2" id="KW-1185">Reference proteome</keyword>
<accession>A0ABU1B9Y7</accession>
<name>A0ABU1B9Y7_PSEHA</name>
<dbReference type="EMBL" id="JAVIFY010000003">
    <property type="protein sequence ID" value="MDQ9091180.1"/>
    <property type="molecule type" value="Genomic_DNA"/>
</dbReference>